<reference evidence="1 2" key="1">
    <citation type="submission" date="2016-07" db="EMBL/GenBank/DDBJ databases">
        <title>Pervasive Adenine N6-methylation of Active Genes in Fungi.</title>
        <authorList>
            <consortium name="DOE Joint Genome Institute"/>
            <person name="Mondo S.J."/>
            <person name="Dannebaum R.O."/>
            <person name="Kuo R.C."/>
            <person name="Labutti K."/>
            <person name="Haridas S."/>
            <person name="Kuo A."/>
            <person name="Salamov A."/>
            <person name="Ahrendt S.R."/>
            <person name="Lipzen A."/>
            <person name="Sullivan W."/>
            <person name="Andreopoulos W.B."/>
            <person name="Clum A."/>
            <person name="Lindquist E."/>
            <person name="Daum C."/>
            <person name="Ramamoorthy G.K."/>
            <person name="Gryganskyi A."/>
            <person name="Culley D."/>
            <person name="Magnuson J.K."/>
            <person name="James T.Y."/>
            <person name="O'Malley M.A."/>
            <person name="Stajich J.E."/>
            <person name="Spatafora J.W."/>
            <person name="Visel A."/>
            <person name="Grigoriev I.V."/>
        </authorList>
    </citation>
    <scope>NUCLEOTIDE SEQUENCE [LARGE SCALE GENOMIC DNA]</scope>
    <source>
        <strain evidence="1 2">JEL800</strain>
    </source>
</reference>
<gene>
    <name evidence="1" type="ORF">BCR33DRAFT_233619</name>
</gene>
<dbReference type="OrthoDB" id="10433567at2759"/>
<protein>
    <submittedName>
        <fullName evidence="1">Uncharacterized protein</fullName>
    </submittedName>
</protein>
<comment type="caution">
    <text evidence="1">The sequence shown here is derived from an EMBL/GenBank/DDBJ whole genome shotgun (WGS) entry which is preliminary data.</text>
</comment>
<dbReference type="AlphaFoldDB" id="A0A1Y2CAH1"/>
<organism evidence="1 2">
    <name type="scientific">Rhizoclosmatium globosum</name>
    <dbReference type="NCBI Taxonomy" id="329046"/>
    <lineage>
        <taxon>Eukaryota</taxon>
        <taxon>Fungi</taxon>
        <taxon>Fungi incertae sedis</taxon>
        <taxon>Chytridiomycota</taxon>
        <taxon>Chytridiomycota incertae sedis</taxon>
        <taxon>Chytridiomycetes</taxon>
        <taxon>Chytridiales</taxon>
        <taxon>Chytriomycetaceae</taxon>
        <taxon>Rhizoclosmatium</taxon>
    </lineage>
</organism>
<dbReference type="EMBL" id="MCGO01000023">
    <property type="protein sequence ID" value="ORY44033.1"/>
    <property type="molecule type" value="Genomic_DNA"/>
</dbReference>
<evidence type="ECO:0000313" key="1">
    <source>
        <dbReference type="EMBL" id="ORY44033.1"/>
    </source>
</evidence>
<keyword evidence="2" id="KW-1185">Reference proteome</keyword>
<sequence length="123" mass="14126">MTDKLTQRPVQCKPMAGIKIFRIKSSPWNLLWSVWNGGVCYMNQVRKTTWLSIATLGKVHAIPITSTTKAILKQGKNQVSISDSVRRSFKLIFEFDDDKQARTFICEFESNKVQLLESMKVQD</sequence>
<proteinExistence type="predicted"/>
<evidence type="ECO:0000313" key="2">
    <source>
        <dbReference type="Proteomes" id="UP000193642"/>
    </source>
</evidence>
<name>A0A1Y2CAH1_9FUNG</name>
<accession>A0A1Y2CAH1</accession>
<dbReference type="Proteomes" id="UP000193642">
    <property type="component" value="Unassembled WGS sequence"/>
</dbReference>